<dbReference type="GO" id="GO:0031405">
    <property type="term" value="F:lipoic acid binding"/>
    <property type="evidence" value="ECO:0007669"/>
    <property type="project" value="TreeGrafter"/>
</dbReference>
<feature type="region of interest" description="Disordered" evidence="7">
    <location>
        <begin position="78"/>
        <end position="148"/>
    </location>
</feature>
<dbReference type="Gene3D" id="2.40.50.100">
    <property type="match status" value="1"/>
</dbReference>
<feature type="compositionally biased region" description="Low complexity" evidence="7">
    <location>
        <begin position="117"/>
        <end position="138"/>
    </location>
</feature>
<dbReference type="PROSITE" id="PS50968">
    <property type="entry name" value="BIOTINYL_LIPOYL"/>
    <property type="match status" value="1"/>
</dbReference>
<dbReference type="AlphaFoldDB" id="A0A1C3PH38"/>
<keyword evidence="3 6" id="KW-0808">Transferase</keyword>
<evidence type="ECO:0000313" key="11">
    <source>
        <dbReference type="Proteomes" id="UP000199013"/>
    </source>
</evidence>
<gene>
    <name evidence="10" type="ORF">FDG2_6449</name>
</gene>
<dbReference type="GO" id="GO:0016407">
    <property type="term" value="F:acetyltransferase activity"/>
    <property type="evidence" value="ECO:0007669"/>
    <property type="project" value="TreeGrafter"/>
</dbReference>
<evidence type="ECO:0000256" key="3">
    <source>
        <dbReference type="ARBA" id="ARBA00022679"/>
    </source>
</evidence>
<comment type="cofactor">
    <cofactor evidence="1 6">
        <name>(R)-lipoate</name>
        <dbReference type="ChEBI" id="CHEBI:83088"/>
    </cofactor>
</comment>
<feature type="domain" description="Peripheral subunit-binding (PSBD)" evidence="9">
    <location>
        <begin position="150"/>
        <end position="187"/>
    </location>
</feature>
<evidence type="ECO:0000256" key="4">
    <source>
        <dbReference type="ARBA" id="ARBA00022823"/>
    </source>
</evidence>
<dbReference type="Proteomes" id="UP000199013">
    <property type="component" value="Unassembled WGS sequence"/>
</dbReference>
<dbReference type="Gene3D" id="3.30.559.10">
    <property type="entry name" value="Chloramphenicol acetyltransferase-like domain"/>
    <property type="match status" value="1"/>
</dbReference>
<dbReference type="InterPro" id="IPR011053">
    <property type="entry name" value="Single_hybrid_motif"/>
</dbReference>
<dbReference type="FunFam" id="3.30.559.10:FF:000007">
    <property type="entry name" value="Dihydrolipoamide acetyltransferase component of pyruvate dehydrogenase complex"/>
    <property type="match status" value="1"/>
</dbReference>
<evidence type="ECO:0000256" key="6">
    <source>
        <dbReference type="RuleBase" id="RU003423"/>
    </source>
</evidence>
<dbReference type="CDD" id="cd06849">
    <property type="entry name" value="lipoyl_domain"/>
    <property type="match status" value="1"/>
</dbReference>
<evidence type="ECO:0000256" key="1">
    <source>
        <dbReference type="ARBA" id="ARBA00001938"/>
    </source>
</evidence>
<dbReference type="InterPro" id="IPR050743">
    <property type="entry name" value="2-oxoacid_DH_E2_comp"/>
</dbReference>
<dbReference type="InterPro" id="IPR000089">
    <property type="entry name" value="Biotin_lipoyl"/>
</dbReference>
<dbReference type="SUPFAM" id="SSF52777">
    <property type="entry name" value="CoA-dependent acyltransferases"/>
    <property type="match status" value="1"/>
</dbReference>
<evidence type="ECO:0000256" key="2">
    <source>
        <dbReference type="ARBA" id="ARBA00007317"/>
    </source>
</evidence>
<dbReference type="Pfam" id="PF00198">
    <property type="entry name" value="2-oxoacid_dh"/>
    <property type="match status" value="1"/>
</dbReference>
<dbReference type="PANTHER" id="PTHR43178:SF5">
    <property type="entry name" value="LIPOAMIDE ACYLTRANSFERASE COMPONENT OF BRANCHED-CHAIN ALPHA-KETO ACID DEHYDROGENASE COMPLEX, MITOCHONDRIAL"/>
    <property type="match status" value="1"/>
</dbReference>
<dbReference type="InterPro" id="IPR004167">
    <property type="entry name" value="PSBD"/>
</dbReference>
<dbReference type="EMBL" id="FLUV01002670">
    <property type="protein sequence ID" value="SBW29110.1"/>
    <property type="molecule type" value="Genomic_DNA"/>
</dbReference>
<name>A0A1C3PH38_9ACTN</name>
<evidence type="ECO:0000256" key="5">
    <source>
        <dbReference type="ARBA" id="ARBA00023315"/>
    </source>
</evidence>
<feature type="compositionally biased region" description="Gly residues" evidence="7">
    <location>
        <begin position="107"/>
        <end position="116"/>
    </location>
</feature>
<dbReference type="InterPro" id="IPR023213">
    <property type="entry name" value="CAT-like_dom_sf"/>
</dbReference>
<reference evidence="11" key="1">
    <citation type="submission" date="2016-02" db="EMBL/GenBank/DDBJ databases">
        <authorList>
            <person name="Wibberg D."/>
        </authorList>
    </citation>
    <scope>NUCLEOTIDE SEQUENCE [LARGE SCALE GENOMIC DNA]</scope>
</reference>
<keyword evidence="5 6" id="KW-0012">Acyltransferase</keyword>
<feature type="domain" description="Lipoyl-binding" evidence="8">
    <location>
        <begin position="3"/>
        <end position="78"/>
    </location>
</feature>
<evidence type="ECO:0000259" key="8">
    <source>
        <dbReference type="PROSITE" id="PS50968"/>
    </source>
</evidence>
<organism evidence="10 11">
    <name type="scientific">Candidatus Protofrankia californiensis</name>
    <dbReference type="NCBI Taxonomy" id="1839754"/>
    <lineage>
        <taxon>Bacteria</taxon>
        <taxon>Bacillati</taxon>
        <taxon>Actinomycetota</taxon>
        <taxon>Actinomycetes</taxon>
        <taxon>Frankiales</taxon>
        <taxon>Frankiaceae</taxon>
        <taxon>Protofrankia</taxon>
    </lineage>
</organism>
<dbReference type="SUPFAM" id="SSF51230">
    <property type="entry name" value="Single hybrid motif"/>
    <property type="match status" value="1"/>
</dbReference>
<dbReference type="Gene3D" id="4.10.320.10">
    <property type="entry name" value="E3-binding domain"/>
    <property type="match status" value="1"/>
</dbReference>
<dbReference type="PROSITE" id="PS51826">
    <property type="entry name" value="PSBD"/>
    <property type="match status" value="1"/>
</dbReference>
<keyword evidence="4 6" id="KW-0450">Lipoyl</keyword>
<evidence type="ECO:0000256" key="7">
    <source>
        <dbReference type="SAM" id="MobiDB-lite"/>
    </source>
</evidence>
<dbReference type="InterPro" id="IPR036625">
    <property type="entry name" value="E3-bd_dom_sf"/>
</dbReference>
<accession>A0A1C3PH38</accession>
<keyword evidence="11" id="KW-1185">Reference proteome</keyword>
<protein>
    <recommendedName>
        <fullName evidence="6">Dihydrolipoamide acetyltransferase component of pyruvate dehydrogenase complex</fullName>
        <ecNumber evidence="6">2.3.1.-</ecNumber>
    </recommendedName>
</protein>
<dbReference type="SUPFAM" id="SSF47005">
    <property type="entry name" value="Peripheral subunit-binding domain of 2-oxo acid dehydrogenase complex"/>
    <property type="match status" value="1"/>
</dbReference>
<dbReference type="EC" id="2.3.1.-" evidence="6"/>
<dbReference type="Pfam" id="PF00364">
    <property type="entry name" value="Biotin_lipoyl"/>
    <property type="match status" value="1"/>
</dbReference>
<sequence>MPAEQFRLPDLGEGLPDAEIVRWLVDVGERVAVNQPIVEVETVKARVELLSPFAGVLTVRHAEPGETVAVGRPLMTIDTGEPGPAPAGNLDLDGHPEERPPMLVGYGPRGGPGAPGAGPAAAAAPPAGDGPAGGARHAPPGRRSRPVVVRAKPPVRKLARDRGVDLRTVVGTGPHGTISRADVEAARASGGPGEVGARVRRIAVTGVRRSTASAMVASAAGAPQVTEFLSVDVTETMAARDRIAALPEFAGIKVTPLLLVAKALLAAVRRRPMINSRWEEGSGDSPAQIVVHEYVNLGIAVASPRGLLVPNIPDADRLDLVTLARSLHELTMTARAEKTAPAALRNGTITITNIGVFGVDSGTPILNPPEAAILALGSIRPMPWVRGGELAVRTVAQLALTFDHRIVDGELGSQVLADVGRMLTDPTLILAWA</sequence>
<dbReference type="GO" id="GO:0005737">
    <property type="term" value="C:cytoplasm"/>
    <property type="evidence" value="ECO:0007669"/>
    <property type="project" value="TreeGrafter"/>
</dbReference>
<dbReference type="PANTHER" id="PTHR43178">
    <property type="entry name" value="DIHYDROLIPOAMIDE ACETYLTRANSFERASE COMPONENT OF PYRUVATE DEHYDROGENASE COMPLEX"/>
    <property type="match status" value="1"/>
</dbReference>
<evidence type="ECO:0000313" key="10">
    <source>
        <dbReference type="EMBL" id="SBW29110.1"/>
    </source>
</evidence>
<dbReference type="InterPro" id="IPR001078">
    <property type="entry name" value="2-oxoacid_DH_actylTfrase"/>
</dbReference>
<comment type="similarity">
    <text evidence="2 6">Belongs to the 2-oxoacid dehydrogenase family.</text>
</comment>
<proteinExistence type="inferred from homology"/>
<evidence type="ECO:0000259" key="9">
    <source>
        <dbReference type="PROSITE" id="PS51826"/>
    </source>
</evidence>
<dbReference type="Pfam" id="PF02817">
    <property type="entry name" value="E3_binding"/>
    <property type="match status" value="1"/>
</dbReference>